<organism evidence="1 2">
    <name type="scientific">Aspergillus tamarii</name>
    <dbReference type="NCBI Taxonomy" id="41984"/>
    <lineage>
        <taxon>Eukaryota</taxon>
        <taxon>Fungi</taxon>
        <taxon>Dikarya</taxon>
        <taxon>Ascomycota</taxon>
        <taxon>Pezizomycotina</taxon>
        <taxon>Eurotiomycetes</taxon>
        <taxon>Eurotiomycetidae</taxon>
        <taxon>Eurotiales</taxon>
        <taxon>Aspergillaceae</taxon>
        <taxon>Aspergillus</taxon>
        <taxon>Aspergillus subgen. Circumdati</taxon>
    </lineage>
</organism>
<dbReference type="AlphaFoldDB" id="A0A5N6UIZ2"/>
<dbReference type="Gene3D" id="1.10.20.10">
    <property type="entry name" value="Histone, subunit A"/>
    <property type="match status" value="1"/>
</dbReference>
<dbReference type="OrthoDB" id="3535423at2759"/>
<dbReference type="EMBL" id="ML738705">
    <property type="protein sequence ID" value="KAE8158061.1"/>
    <property type="molecule type" value="Genomic_DNA"/>
</dbReference>
<dbReference type="SUPFAM" id="SSF47113">
    <property type="entry name" value="Histone-fold"/>
    <property type="match status" value="1"/>
</dbReference>
<sequence>MTATPQSYATFFIETGCLCFGELHNIWSGSLVPIQEFPTTQPGRSGTVKAHHLEFNIPARNGRWQAFQLTNIETKMVSGWFLSHSDVNPDWEIARILHIAGSPYDPDCGSTMNNEKTNAAGVLVINRYDWGYYDARGRDEINELLDGPDPERRSVDVEPSESVGVVDYAQAKSQVAAWKVQSPDGRRGCEAGVWMRLPMAEYKFGRFGFNDDRVAHSFLFFSGSTDFTQTSFVGHSRPLRKPETDVERFERRLREGYDFSGLQLLQMHSAPPDDADVISLSPPPPPESACLGPYPPGAHIFRAQELDALRLHPFVPYVPPEIATSQGVLIETGANQMRQLAGFVHPWKDRVVDLINELILSYLERLVFPLLSFRTPALIADALFGKPTVGKLLNIYCHCGLTQSGAERIPNFDADYVSRKVKHFLESHVAGQSVTIEEESVRGISRVVAYLVSEVLEVSSNAALCSRRYGIVPADIRISVYNDPELYDAFQYSTVLWKGRE</sequence>
<dbReference type="InterPro" id="IPR009072">
    <property type="entry name" value="Histone-fold"/>
</dbReference>
<evidence type="ECO:0000313" key="2">
    <source>
        <dbReference type="Proteomes" id="UP000326950"/>
    </source>
</evidence>
<name>A0A5N6UIZ2_ASPTM</name>
<gene>
    <name evidence="1" type="ORF">BDV40DRAFT_276761</name>
</gene>
<dbReference type="Proteomes" id="UP000326950">
    <property type="component" value="Unassembled WGS sequence"/>
</dbReference>
<protein>
    <submittedName>
        <fullName evidence="1">Uncharacterized protein</fullName>
    </submittedName>
</protein>
<evidence type="ECO:0000313" key="1">
    <source>
        <dbReference type="EMBL" id="KAE8158061.1"/>
    </source>
</evidence>
<dbReference type="GO" id="GO:0046982">
    <property type="term" value="F:protein heterodimerization activity"/>
    <property type="evidence" value="ECO:0007669"/>
    <property type="project" value="InterPro"/>
</dbReference>
<keyword evidence="2" id="KW-1185">Reference proteome</keyword>
<accession>A0A5N6UIZ2</accession>
<proteinExistence type="predicted"/>
<reference evidence="1 2" key="1">
    <citation type="submission" date="2019-04" db="EMBL/GenBank/DDBJ databases">
        <title>Friends and foes A comparative genomics study of 23 Aspergillus species from section Flavi.</title>
        <authorList>
            <consortium name="DOE Joint Genome Institute"/>
            <person name="Kjaerbolling I."/>
            <person name="Vesth T."/>
            <person name="Frisvad J.C."/>
            <person name="Nybo J.L."/>
            <person name="Theobald S."/>
            <person name="Kildgaard S."/>
            <person name="Isbrandt T."/>
            <person name="Kuo A."/>
            <person name="Sato A."/>
            <person name="Lyhne E.K."/>
            <person name="Kogle M.E."/>
            <person name="Wiebenga A."/>
            <person name="Kun R.S."/>
            <person name="Lubbers R.J."/>
            <person name="Makela M.R."/>
            <person name="Barry K."/>
            <person name="Chovatia M."/>
            <person name="Clum A."/>
            <person name="Daum C."/>
            <person name="Haridas S."/>
            <person name="He G."/>
            <person name="LaButti K."/>
            <person name="Lipzen A."/>
            <person name="Mondo S."/>
            <person name="Riley R."/>
            <person name="Salamov A."/>
            <person name="Simmons B.A."/>
            <person name="Magnuson J.K."/>
            <person name="Henrissat B."/>
            <person name="Mortensen U.H."/>
            <person name="Larsen T.O."/>
            <person name="Devries R.P."/>
            <person name="Grigoriev I.V."/>
            <person name="Machida M."/>
            <person name="Baker S.E."/>
            <person name="Andersen M.R."/>
        </authorList>
    </citation>
    <scope>NUCLEOTIDE SEQUENCE [LARGE SCALE GENOMIC DNA]</scope>
    <source>
        <strain evidence="1 2">CBS 117626</strain>
    </source>
</reference>